<feature type="region of interest" description="Disordered" evidence="1">
    <location>
        <begin position="59"/>
        <end position="138"/>
    </location>
</feature>
<dbReference type="InParanoid" id="Q4UIT3"/>
<protein>
    <submittedName>
        <fullName evidence="2">Uncharacterized protein</fullName>
    </submittedName>
</protein>
<evidence type="ECO:0000313" key="2">
    <source>
        <dbReference type="EMBL" id="CAI73006.1"/>
    </source>
</evidence>
<evidence type="ECO:0000313" key="3">
    <source>
        <dbReference type="Proteomes" id="UP000001950"/>
    </source>
</evidence>
<dbReference type="EMBL" id="CR940347">
    <property type="protein sequence ID" value="CAI73006.1"/>
    <property type="molecule type" value="Genomic_DNA"/>
</dbReference>
<dbReference type="GeneID" id="3863601"/>
<proteinExistence type="predicted"/>
<organism evidence="2 3">
    <name type="scientific">Theileria annulata</name>
    <dbReference type="NCBI Taxonomy" id="5874"/>
    <lineage>
        <taxon>Eukaryota</taxon>
        <taxon>Sar</taxon>
        <taxon>Alveolata</taxon>
        <taxon>Apicomplexa</taxon>
        <taxon>Aconoidasida</taxon>
        <taxon>Piroplasmida</taxon>
        <taxon>Theileriidae</taxon>
        <taxon>Theileria</taxon>
    </lineage>
</organism>
<dbReference type="OMA" id="PKTIYWL"/>
<dbReference type="eggNOG" id="ENOG502QWVW">
    <property type="taxonomic scope" value="Eukaryota"/>
</dbReference>
<keyword evidence="3" id="KW-1185">Reference proteome</keyword>
<dbReference type="OrthoDB" id="364617at2759"/>
<sequence length="566" mass="63874">MDYSLLVLVSTWIFGIYNTPTPALCSFPSSFSLNSLDDDSPLNNAFSFKDEELIDSYTTKRSSELTEPDSSGDPEFVPGKLNAKSESPEVIASVESIVLSETPDDETVSENDYTEDLNSEVDQSENVTRDDNNEDEVQPTRFFDKLSTEYSDDFKKSTEEGIDMDSEKSYTVRSLLPVDNLLVLTTPSGCSLLDFSGEDDGLQVVEFNFKTSELEECSKLTEDIIREMNEQLARDLVAHRNSQATPRTKMVEISVRDPMRNRQLNIKETQEVFSRSEPSNNENLSDSSSFRFGDEVDVTEEDRKEALLLLSRTLDFDYYPTDADSVYVMSFSLSDNEGLDSNREQLLNEFYQLFNTKTESRGTEGDSSGKTMNKESTGEKMNLENIFKNLSSYSEEKLEKLLDEMKAFLETDEGKKAVEKFQSEMASKLKEVEKLYREESELGKKILSDLSKHGVENVQCSKLTTDDCTSYSKCQVLKVDGKDVCFVSPKTIYWLLQTKCGLQSKAALLSIARDLNNIGIISNKHVNNLEQSFDLNKICNAITHSYLSKLSPNLTNLNSRSTNSNN</sequence>
<gene>
    <name evidence="2" type="ORF">TA16270</name>
</gene>
<dbReference type="RefSeq" id="XP_953684.1">
    <property type="nucleotide sequence ID" value="XM_948591.1"/>
</dbReference>
<name>Q4UIT3_THEAN</name>
<accession>Q4UIT3</accession>
<evidence type="ECO:0000256" key="1">
    <source>
        <dbReference type="SAM" id="MobiDB-lite"/>
    </source>
</evidence>
<dbReference type="AlphaFoldDB" id="Q4UIT3"/>
<dbReference type="VEuPathDB" id="PiroplasmaDB:TA16270"/>
<dbReference type="KEGG" id="tan:TA16270"/>
<reference evidence="2 3" key="1">
    <citation type="journal article" date="2005" name="Science">
        <title>Genome of the host-cell transforming parasite Theileria annulata compared with T. parva.</title>
        <authorList>
            <person name="Pain A."/>
            <person name="Renauld H."/>
            <person name="Berriman M."/>
            <person name="Murphy L."/>
            <person name="Yeats C.A."/>
            <person name="Weir W."/>
            <person name="Kerhornou A."/>
            <person name="Aslett M."/>
            <person name="Bishop R."/>
            <person name="Bouchier C."/>
            <person name="Cochet M."/>
            <person name="Coulson R.M.R."/>
            <person name="Cronin A."/>
            <person name="de Villiers E.P."/>
            <person name="Fraser A."/>
            <person name="Fosker N."/>
            <person name="Gardner M."/>
            <person name="Goble A."/>
            <person name="Griffiths-Jones S."/>
            <person name="Harris D.E."/>
            <person name="Katzer F."/>
            <person name="Larke N."/>
            <person name="Lord A."/>
            <person name="Maser P."/>
            <person name="McKellar S."/>
            <person name="Mooney P."/>
            <person name="Morton F."/>
            <person name="Nene V."/>
            <person name="O'Neil S."/>
            <person name="Price C."/>
            <person name="Quail M.A."/>
            <person name="Rabbinowitsch E."/>
            <person name="Rawlings N.D."/>
            <person name="Rutter S."/>
            <person name="Saunders D."/>
            <person name="Seeger K."/>
            <person name="Shah T."/>
            <person name="Squares R."/>
            <person name="Squares S."/>
            <person name="Tivey A."/>
            <person name="Walker A.R."/>
            <person name="Woodward J."/>
            <person name="Dobbelaere D.A.E."/>
            <person name="Langsley G."/>
            <person name="Rajandream M.A."/>
            <person name="McKeever D."/>
            <person name="Shiels B."/>
            <person name="Tait A."/>
            <person name="Barrell B.G."/>
            <person name="Hall N."/>
        </authorList>
    </citation>
    <scope>NUCLEOTIDE SEQUENCE [LARGE SCALE GENOMIC DNA]</scope>
    <source>
        <strain evidence="3">Ankara</strain>
    </source>
</reference>
<feature type="compositionally biased region" description="Acidic residues" evidence="1">
    <location>
        <begin position="102"/>
        <end position="123"/>
    </location>
</feature>
<dbReference type="Proteomes" id="UP000001950">
    <property type="component" value="Chromosome 1"/>
</dbReference>